<dbReference type="SUPFAM" id="SSF54593">
    <property type="entry name" value="Glyoxalase/Bleomycin resistance protein/Dihydroxybiphenyl dioxygenase"/>
    <property type="match status" value="1"/>
</dbReference>
<name>A0A1T2XCY3_9BACL</name>
<reference evidence="2 3" key="1">
    <citation type="submission" date="2017-01" db="EMBL/GenBank/DDBJ databases">
        <title>Genome analysis of Paenibacillus selenitrireducens ES3-24.</title>
        <authorList>
            <person name="Xu D."/>
            <person name="Yao R."/>
            <person name="Zheng S."/>
        </authorList>
    </citation>
    <scope>NUCLEOTIDE SEQUENCE [LARGE SCALE GENOMIC DNA]</scope>
    <source>
        <strain evidence="2 3">ES3-24</strain>
    </source>
</reference>
<accession>A0A1T2XCY3</accession>
<protein>
    <submittedName>
        <fullName evidence="2">Glyoxalase</fullName>
    </submittedName>
</protein>
<dbReference type="InterPro" id="IPR037523">
    <property type="entry name" value="VOC_core"/>
</dbReference>
<dbReference type="OrthoDB" id="9800322at2"/>
<dbReference type="AlphaFoldDB" id="A0A1T2XCY3"/>
<dbReference type="EMBL" id="MSZX01000005">
    <property type="protein sequence ID" value="OPA77774.1"/>
    <property type="molecule type" value="Genomic_DNA"/>
</dbReference>
<dbReference type="PROSITE" id="PS51819">
    <property type="entry name" value="VOC"/>
    <property type="match status" value="1"/>
</dbReference>
<gene>
    <name evidence="2" type="ORF">BVG16_15200</name>
</gene>
<evidence type="ECO:0000259" key="1">
    <source>
        <dbReference type="PROSITE" id="PS51819"/>
    </source>
</evidence>
<dbReference type="STRING" id="1324314.BVG16_15200"/>
<dbReference type="InterPro" id="IPR050383">
    <property type="entry name" value="GlyoxalaseI/FosfomycinResist"/>
</dbReference>
<dbReference type="InterPro" id="IPR004360">
    <property type="entry name" value="Glyas_Fos-R_dOase_dom"/>
</dbReference>
<organism evidence="2 3">
    <name type="scientific">Paenibacillus selenitireducens</name>
    <dbReference type="NCBI Taxonomy" id="1324314"/>
    <lineage>
        <taxon>Bacteria</taxon>
        <taxon>Bacillati</taxon>
        <taxon>Bacillota</taxon>
        <taxon>Bacilli</taxon>
        <taxon>Bacillales</taxon>
        <taxon>Paenibacillaceae</taxon>
        <taxon>Paenibacillus</taxon>
    </lineage>
</organism>
<dbReference type="PANTHER" id="PTHR21366">
    <property type="entry name" value="GLYOXALASE FAMILY PROTEIN"/>
    <property type="match status" value="1"/>
</dbReference>
<dbReference type="RefSeq" id="WP_078499517.1">
    <property type="nucleotide sequence ID" value="NZ_MSZX01000005.1"/>
</dbReference>
<dbReference type="PANTHER" id="PTHR21366:SF22">
    <property type="entry name" value="VOC DOMAIN-CONTAINING PROTEIN"/>
    <property type="match status" value="1"/>
</dbReference>
<dbReference type="Pfam" id="PF00903">
    <property type="entry name" value="Glyoxalase"/>
    <property type="match status" value="1"/>
</dbReference>
<sequence length="127" mass="14630">MMEYLNIHHVSIAVRDLTRAKQFYSEVLQLQELTRPPFQSKGAWYAIGDQQLHLIECPDGEALREGPINSQDSHFAVWVKSYRDTIAWLEQAGIPYEARPESVAGFSQIYILDVDHHIIEFDAAYHS</sequence>
<dbReference type="Gene3D" id="3.10.180.10">
    <property type="entry name" value="2,3-Dihydroxybiphenyl 1,2-Dioxygenase, domain 1"/>
    <property type="match status" value="1"/>
</dbReference>
<evidence type="ECO:0000313" key="2">
    <source>
        <dbReference type="EMBL" id="OPA77774.1"/>
    </source>
</evidence>
<dbReference type="Proteomes" id="UP000190188">
    <property type="component" value="Unassembled WGS sequence"/>
</dbReference>
<comment type="caution">
    <text evidence="2">The sequence shown here is derived from an EMBL/GenBank/DDBJ whole genome shotgun (WGS) entry which is preliminary data.</text>
</comment>
<dbReference type="InterPro" id="IPR029068">
    <property type="entry name" value="Glyas_Bleomycin-R_OHBP_Dase"/>
</dbReference>
<feature type="domain" description="VOC" evidence="1">
    <location>
        <begin position="6"/>
        <end position="124"/>
    </location>
</feature>
<evidence type="ECO:0000313" key="3">
    <source>
        <dbReference type="Proteomes" id="UP000190188"/>
    </source>
</evidence>
<keyword evidence="3" id="KW-1185">Reference proteome</keyword>
<proteinExistence type="predicted"/>